<dbReference type="AlphaFoldDB" id="A0A6J4THJ5"/>
<organism evidence="3">
    <name type="scientific">uncultured Sphingomonas sp</name>
    <dbReference type="NCBI Taxonomy" id="158754"/>
    <lineage>
        <taxon>Bacteria</taxon>
        <taxon>Pseudomonadati</taxon>
        <taxon>Pseudomonadota</taxon>
        <taxon>Alphaproteobacteria</taxon>
        <taxon>Sphingomonadales</taxon>
        <taxon>Sphingomonadaceae</taxon>
        <taxon>Sphingomonas</taxon>
        <taxon>environmental samples</taxon>
    </lineage>
</organism>
<keyword evidence="2" id="KW-0732">Signal</keyword>
<feature type="region of interest" description="Disordered" evidence="1">
    <location>
        <begin position="25"/>
        <end position="55"/>
    </location>
</feature>
<evidence type="ECO:0000313" key="3">
    <source>
        <dbReference type="EMBL" id="CAA9523415.1"/>
    </source>
</evidence>
<feature type="signal peptide" evidence="2">
    <location>
        <begin position="1"/>
        <end position="23"/>
    </location>
</feature>
<evidence type="ECO:0000256" key="2">
    <source>
        <dbReference type="SAM" id="SignalP"/>
    </source>
</evidence>
<dbReference type="RefSeq" id="WP_294174571.1">
    <property type="nucleotide sequence ID" value="NZ_CADCVZ010000061.1"/>
</dbReference>
<proteinExistence type="predicted"/>
<feature type="chain" id="PRO_5026804043" evidence="2">
    <location>
        <begin position="24"/>
        <end position="120"/>
    </location>
</feature>
<feature type="compositionally biased region" description="Low complexity" evidence="1">
    <location>
        <begin position="25"/>
        <end position="35"/>
    </location>
</feature>
<reference evidence="3" key="1">
    <citation type="submission" date="2020-02" db="EMBL/GenBank/DDBJ databases">
        <authorList>
            <person name="Meier V. D."/>
        </authorList>
    </citation>
    <scope>NUCLEOTIDE SEQUENCE</scope>
    <source>
        <strain evidence="3">AVDCRST_MAG09</strain>
    </source>
</reference>
<sequence length="120" mass="13584">MRWTLLGVAALLSCASFATPAAAQLSGAPGASVGSPGLGFGNAVGRDGRDDRRRDRRRRDVVVLGGYGYGGEWALYNNRTFEPDSYNDWWHERTERSYPRWIQNNQNCERRWWGGGSWRC</sequence>
<name>A0A6J4THJ5_9SPHN</name>
<feature type="compositionally biased region" description="Basic and acidic residues" evidence="1">
    <location>
        <begin position="46"/>
        <end position="55"/>
    </location>
</feature>
<accession>A0A6J4THJ5</accession>
<evidence type="ECO:0000256" key="1">
    <source>
        <dbReference type="SAM" id="MobiDB-lite"/>
    </source>
</evidence>
<dbReference type="EMBL" id="CADCVZ010000061">
    <property type="protein sequence ID" value="CAA9523415.1"/>
    <property type="molecule type" value="Genomic_DNA"/>
</dbReference>
<protein>
    <submittedName>
        <fullName evidence="3">Uncharacterized protein</fullName>
    </submittedName>
</protein>
<gene>
    <name evidence="3" type="ORF">AVDCRST_MAG09-2351</name>
</gene>